<evidence type="ECO:0000256" key="5">
    <source>
        <dbReference type="ARBA" id="ARBA00023098"/>
    </source>
</evidence>
<dbReference type="AlphaFoldDB" id="A0A0C9M5F4"/>
<evidence type="ECO:0000256" key="2">
    <source>
        <dbReference type="ARBA" id="ARBA00022679"/>
    </source>
</evidence>
<evidence type="ECO:0000256" key="7">
    <source>
        <dbReference type="ARBA" id="ARBA00023315"/>
    </source>
</evidence>
<reference evidence="10 11" key="1">
    <citation type="submission" date="2014-08" db="EMBL/GenBank/DDBJ databases">
        <title>Whole genome shotgun sequence of Sphingomonas paucimobilis NBRC 13935.</title>
        <authorList>
            <person name="Hosoyama A."/>
            <person name="Hashimoto M."/>
            <person name="Hosoyama Y."/>
            <person name="Noguchi M."/>
            <person name="Uohara A."/>
            <person name="Ohji S."/>
            <person name="Katano-Makiyama Y."/>
            <person name="Ichikawa N."/>
            <person name="Kimura A."/>
            <person name="Yamazoe A."/>
            <person name="Fujita N."/>
        </authorList>
    </citation>
    <scope>NUCLEOTIDE SEQUENCE [LARGE SCALE GENOMIC DNA]</scope>
    <source>
        <strain evidence="10 11">NBRC 13935</strain>
    </source>
</reference>
<sequence length="249" mass="26490">MSAVAAPVDADHKGGLRAAGRLCHIVGALLIALILHGIWRGLGRASPWPPRFLRRVAVILGADIRVIGTPVRRNVMIAANHLSWFDILLLAGTANARFVAKAEVAGLPLIGWLAGLNRTLFVERADRLGVADQVVAIRGALADGQPLAVFPEGTTGDDLTLLPFKPALFAALVPPIAGIQVQPVRIDYGAAASDLAWLGTDPGDAHAKRVLRRAGRFTVTLHYLEPFDPADYPDRKALAAEARRRIAGG</sequence>
<keyword evidence="6 8" id="KW-0472">Membrane</keyword>
<name>A0A0C9M5F4_SPHPI</name>
<keyword evidence="11" id="KW-1185">Reference proteome</keyword>
<dbReference type="Pfam" id="PF01553">
    <property type="entry name" value="Acyltransferase"/>
    <property type="match status" value="1"/>
</dbReference>
<dbReference type="GO" id="GO:0006629">
    <property type="term" value="P:lipid metabolic process"/>
    <property type="evidence" value="ECO:0007669"/>
    <property type="project" value="UniProtKB-KW"/>
</dbReference>
<dbReference type="SUPFAM" id="SSF69593">
    <property type="entry name" value="Glycerol-3-phosphate (1)-acyltransferase"/>
    <property type="match status" value="1"/>
</dbReference>
<feature type="transmembrane region" description="Helical" evidence="8">
    <location>
        <begin position="18"/>
        <end position="39"/>
    </location>
</feature>
<comment type="subcellular location">
    <subcellularLocation>
        <location evidence="1">Membrane</location>
    </subcellularLocation>
</comment>
<dbReference type="GeneID" id="78528155"/>
<protein>
    <submittedName>
        <fullName evidence="10">DNA, contig: SP658</fullName>
    </submittedName>
</protein>
<keyword evidence="4 8" id="KW-1133">Transmembrane helix</keyword>
<keyword evidence="5" id="KW-0443">Lipid metabolism</keyword>
<evidence type="ECO:0000259" key="9">
    <source>
        <dbReference type="SMART" id="SM00563"/>
    </source>
</evidence>
<proteinExistence type="predicted"/>
<dbReference type="RefSeq" id="WP_007406974.1">
    <property type="nucleotide sequence ID" value="NZ_BBJS01000058.1"/>
</dbReference>
<dbReference type="GO" id="GO:0016020">
    <property type="term" value="C:membrane"/>
    <property type="evidence" value="ECO:0007669"/>
    <property type="project" value="UniProtKB-SubCell"/>
</dbReference>
<dbReference type="PANTHER" id="PTHR23063">
    <property type="entry name" value="PHOSPHOLIPID ACYLTRANSFERASE"/>
    <property type="match status" value="1"/>
</dbReference>
<dbReference type="PANTHER" id="PTHR23063:SF52">
    <property type="entry name" value="LYSOPHOSPHATIDYLCHOLINE ACYLTRANSFERASE"/>
    <property type="match status" value="1"/>
</dbReference>
<dbReference type="InterPro" id="IPR002123">
    <property type="entry name" value="Plipid/glycerol_acylTrfase"/>
</dbReference>
<dbReference type="CDD" id="cd07989">
    <property type="entry name" value="LPLAT_AGPAT-like"/>
    <property type="match status" value="1"/>
</dbReference>
<gene>
    <name evidence="10" type="ORF">SP6_58_00300</name>
</gene>
<organism evidence="10 11">
    <name type="scientific">Sphingomonas paucimobilis NBRC 13935</name>
    <dbReference type="NCBI Taxonomy" id="1219050"/>
    <lineage>
        <taxon>Bacteria</taxon>
        <taxon>Pseudomonadati</taxon>
        <taxon>Pseudomonadota</taxon>
        <taxon>Alphaproteobacteria</taxon>
        <taxon>Sphingomonadales</taxon>
        <taxon>Sphingomonadaceae</taxon>
        <taxon>Sphingomonas</taxon>
    </lineage>
</organism>
<feature type="domain" description="Phospholipid/glycerol acyltransferase" evidence="9">
    <location>
        <begin position="75"/>
        <end position="189"/>
    </location>
</feature>
<evidence type="ECO:0000313" key="10">
    <source>
        <dbReference type="EMBL" id="GAN15475.1"/>
    </source>
</evidence>
<dbReference type="Proteomes" id="UP000032025">
    <property type="component" value="Unassembled WGS sequence"/>
</dbReference>
<keyword evidence="3 8" id="KW-0812">Transmembrane</keyword>
<evidence type="ECO:0000256" key="1">
    <source>
        <dbReference type="ARBA" id="ARBA00004370"/>
    </source>
</evidence>
<dbReference type="GO" id="GO:0016746">
    <property type="term" value="F:acyltransferase activity"/>
    <property type="evidence" value="ECO:0007669"/>
    <property type="project" value="UniProtKB-KW"/>
</dbReference>
<dbReference type="EMBL" id="BBJS01000058">
    <property type="protein sequence ID" value="GAN15475.1"/>
    <property type="molecule type" value="Genomic_DNA"/>
</dbReference>
<evidence type="ECO:0000256" key="8">
    <source>
        <dbReference type="SAM" id="Phobius"/>
    </source>
</evidence>
<evidence type="ECO:0000256" key="6">
    <source>
        <dbReference type="ARBA" id="ARBA00023136"/>
    </source>
</evidence>
<evidence type="ECO:0000256" key="3">
    <source>
        <dbReference type="ARBA" id="ARBA00022692"/>
    </source>
</evidence>
<dbReference type="SMART" id="SM00563">
    <property type="entry name" value="PlsC"/>
    <property type="match status" value="1"/>
</dbReference>
<evidence type="ECO:0000256" key="4">
    <source>
        <dbReference type="ARBA" id="ARBA00022989"/>
    </source>
</evidence>
<keyword evidence="2" id="KW-0808">Transferase</keyword>
<keyword evidence="7" id="KW-0012">Acyltransferase</keyword>
<accession>A0A0C9M5F4</accession>
<evidence type="ECO:0000313" key="11">
    <source>
        <dbReference type="Proteomes" id="UP000032025"/>
    </source>
</evidence>
<comment type="caution">
    <text evidence="10">The sequence shown here is derived from an EMBL/GenBank/DDBJ whole genome shotgun (WGS) entry which is preliminary data.</text>
</comment>